<reference evidence="2 3" key="1">
    <citation type="submission" date="2016-02" db="EMBL/GenBank/DDBJ databases">
        <authorList>
            <person name="Wen L."/>
            <person name="He K."/>
            <person name="Yang H."/>
        </authorList>
    </citation>
    <scope>NUCLEOTIDE SEQUENCE [LARGE SCALE GENOMIC DNA]</scope>
    <source>
        <strain evidence="2 3">DSM 22607</strain>
    </source>
</reference>
<keyword evidence="3" id="KW-1185">Reference proteome</keyword>
<dbReference type="STRING" id="626937.HMPREF3293_01590"/>
<sequence>MKGRMAAKTAFAAVPTAVLAVNGQLWRPIPCGGMQAVFRQGYAAGEKCYKIGIAVFMIMLDAWIAEWISLALLPVPAVLHPDMADAAARQG</sequence>
<evidence type="ECO:0000313" key="3">
    <source>
        <dbReference type="Proteomes" id="UP000070366"/>
    </source>
</evidence>
<dbReference type="Proteomes" id="UP000070366">
    <property type="component" value="Unassembled WGS sequence"/>
</dbReference>
<name>A0A136Q3W0_9FIRM</name>
<evidence type="ECO:0000256" key="1">
    <source>
        <dbReference type="SAM" id="Phobius"/>
    </source>
</evidence>
<dbReference type="RefSeq" id="WP_147554687.1">
    <property type="nucleotide sequence ID" value="NZ_CABMOF010000002.1"/>
</dbReference>
<accession>A0A136Q3W0</accession>
<evidence type="ECO:0000313" key="2">
    <source>
        <dbReference type="EMBL" id="KXK65378.1"/>
    </source>
</evidence>
<keyword evidence="1" id="KW-1133">Transmembrane helix</keyword>
<keyword evidence="1" id="KW-0812">Transmembrane</keyword>
<organism evidence="2 3">
    <name type="scientific">Christensenella minuta</name>
    <dbReference type="NCBI Taxonomy" id="626937"/>
    <lineage>
        <taxon>Bacteria</taxon>
        <taxon>Bacillati</taxon>
        <taxon>Bacillota</taxon>
        <taxon>Clostridia</taxon>
        <taxon>Christensenellales</taxon>
        <taxon>Christensenellaceae</taxon>
        <taxon>Christensenella</taxon>
    </lineage>
</organism>
<proteinExistence type="predicted"/>
<dbReference type="EMBL" id="LSZW01000061">
    <property type="protein sequence ID" value="KXK65378.1"/>
    <property type="molecule type" value="Genomic_DNA"/>
</dbReference>
<feature type="transmembrane region" description="Helical" evidence="1">
    <location>
        <begin position="49"/>
        <end position="73"/>
    </location>
</feature>
<comment type="caution">
    <text evidence="2">The sequence shown here is derived from an EMBL/GenBank/DDBJ whole genome shotgun (WGS) entry which is preliminary data.</text>
</comment>
<gene>
    <name evidence="2" type="ORF">HMPREF3293_01590</name>
</gene>
<protein>
    <submittedName>
        <fullName evidence="2">Uncharacterized protein</fullName>
    </submittedName>
</protein>
<keyword evidence="1" id="KW-0472">Membrane</keyword>
<dbReference type="AlphaFoldDB" id="A0A136Q3W0"/>